<dbReference type="EMBL" id="WPIK01000007">
    <property type="protein sequence ID" value="MVN21826.1"/>
    <property type="molecule type" value="Genomic_DNA"/>
</dbReference>
<protein>
    <submittedName>
        <fullName evidence="2">Uncharacterized protein</fullName>
    </submittedName>
</protein>
<feature type="transmembrane region" description="Helical" evidence="1">
    <location>
        <begin position="103"/>
        <end position="124"/>
    </location>
</feature>
<name>A0A7K1SWX6_9SPHI</name>
<dbReference type="Proteomes" id="UP000462014">
    <property type="component" value="Unassembled WGS sequence"/>
</dbReference>
<keyword evidence="1" id="KW-0812">Transmembrane</keyword>
<dbReference type="AlphaFoldDB" id="A0A7K1SWX6"/>
<reference evidence="2 3" key="1">
    <citation type="submission" date="2019-12" db="EMBL/GenBank/DDBJ databases">
        <title>Mucilaginibacter sp. HMF7410 genome sequencing and assembly.</title>
        <authorList>
            <person name="Kang H."/>
            <person name="Cha I."/>
            <person name="Kim H."/>
            <person name="Joh K."/>
        </authorList>
    </citation>
    <scope>NUCLEOTIDE SEQUENCE [LARGE SCALE GENOMIC DNA]</scope>
    <source>
        <strain evidence="2 3">HMF7410</strain>
    </source>
</reference>
<keyword evidence="1" id="KW-0472">Membrane</keyword>
<evidence type="ECO:0000313" key="2">
    <source>
        <dbReference type="EMBL" id="MVN21826.1"/>
    </source>
</evidence>
<sequence>MSKFHSKSINIFMTLDQNMIDGYFNKHDPAPIYKRQLSHQFEQYILETVATAKRYDVVFYKFKCTTESDKQYAEPLIYAVHRHFSDKKAERMRDFARFKQRNWILLAVGIVVAVICQGFLPILLSKEHNLPSGISNSLDIFAWVLLWHPMDELIFHWNPHLKDILLLEKLGSAESIIIEHEKKTAANNDPLRVVA</sequence>
<accession>A0A7K1SWX6</accession>
<evidence type="ECO:0000256" key="1">
    <source>
        <dbReference type="SAM" id="Phobius"/>
    </source>
</evidence>
<comment type="caution">
    <text evidence="2">The sequence shown here is derived from an EMBL/GenBank/DDBJ whole genome shotgun (WGS) entry which is preliminary data.</text>
</comment>
<keyword evidence="3" id="KW-1185">Reference proteome</keyword>
<organism evidence="2 3">
    <name type="scientific">Mucilaginibacter arboris</name>
    <dbReference type="NCBI Taxonomy" id="2682090"/>
    <lineage>
        <taxon>Bacteria</taxon>
        <taxon>Pseudomonadati</taxon>
        <taxon>Bacteroidota</taxon>
        <taxon>Sphingobacteriia</taxon>
        <taxon>Sphingobacteriales</taxon>
        <taxon>Sphingobacteriaceae</taxon>
        <taxon>Mucilaginibacter</taxon>
    </lineage>
</organism>
<proteinExistence type="predicted"/>
<gene>
    <name evidence="2" type="ORF">GO621_09775</name>
</gene>
<keyword evidence="1" id="KW-1133">Transmembrane helix</keyword>
<evidence type="ECO:0000313" key="3">
    <source>
        <dbReference type="Proteomes" id="UP000462014"/>
    </source>
</evidence>